<evidence type="ECO:0000313" key="3">
    <source>
        <dbReference type="Proteomes" id="UP000623129"/>
    </source>
</evidence>
<proteinExistence type="predicted"/>
<evidence type="ECO:0000313" key="2">
    <source>
        <dbReference type="EMBL" id="KAF3339836.1"/>
    </source>
</evidence>
<reference evidence="2" key="1">
    <citation type="submission" date="2020-01" db="EMBL/GenBank/DDBJ databases">
        <title>Genome sequence of Kobresia littledalei, the first chromosome-level genome in the family Cyperaceae.</title>
        <authorList>
            <person name="Qu G."/>
        </authorList>
    </citation>
    <scope>NUCLEOTIDE SEQUENCE</scope>
    <source>
        <strain evidence="2">C.B.Clarke</strain>
        <tissue evidence="2">Leaf</tissue>
    </source>
</reference>
<evidence type="ECO:0000256" key="1">
    <source>
        <dbReference type="SAM" id="Coils"/>
    </source>
</evidence>
<name>A0A833VIY6_9POAL</name>
<dbReference type="Gene3D" id="1.20.5.110">
    <property type="match status" value="1"/>
</dbReference>
<protein>
    <submittedName>
        <fullName evidence="2">Uncharacterized protein</fullName>
    </submittedName>
</protein>
<feature type="coiled-coil region" evidence="1">
    <location>
        <begin position="46"/>
        <end position="73"/>
    </location>
</feature>
<keyword evidence="3" id="KW-1185">Reference proteome</keyword>
<dbReference type="OrthoDB" id="1883432at2759"/>
<accession>A0A833VIY6</accession>
<dbReference type="EMBL" id="SWLB01000003">
    <property type="protein sequence ID" value="KAF3339836.1"/>
    <property type="molecule type" value="Genomic_DNA"/>
</dbReference>
<organism evidence="2 3">
    <name type="scientific">Carex littledalei</name>
    <dbReference type="NCBI Taxonomy" id="544730"/>
    <lineage>
        <taxon>Eukaryota</taxon>
        <taxon>Viridiplantae</taxon>
        <taxon>Streptophyta</taxon>
        <taxon>Embryophyta</taxon>
        <taxon>Tracheophyta</taxon>
        <taxon>Spermatophyta</taxon>
        <taxon>Magnoliopsida</taxon>
        <taxon>Liliopsida</taxon>
        <taxon>Poales</taxon>
        <taxon>Cyperaceae</taxon>
        <taxon>Cyperoideae</taxon>
        <taxon>Cariceae</taxon>
        <taxon>Carex</taxon>
        <taxon>Carex subgen. Euthyceras</taxon>
    </lineage>
</organism>
<keyword evidence="1" id="KW-0175">Coiled coil</keyword>
<dbReference type="Proteomes" id="UP000623129">
    <property type="component" value="Unassembled WGS sequence"/>
</dbReference>
<comment type="caution">
    <text evidence="2">The sequence shown here is derived from an EMBL/GenBank/DDBJ whole genome shotgun (WGS) entry which is preliminary data.</text>
</comment>
<sequence>MDALEGRWFGMANVELVSFGFNNDTNMVSPSNGNVLSISEYISQLDEAAARRINSMNQRLMELEMQMQLLETEICKVNGPYYL</sequence>
<gene>
    <name evidence="2" type="ORF">FCM35_KLT15607</name>
</gene>
<dbReference type="AlphaFoldDB" id="A0A833VIY6"/>